<proteinExistence type="inferred from homology"/>
<dbReference type="PANTHER" id="PTHR31495:SF0">
    <property type="entry name" value="BINDING PROTEIN CALEOSIN, PUTATIVE (AFU_ORTHOLOGUE AFUA_5G13750)-RELATED"/>
    <property type="match status" value="1"/>
</dbReference>
<organism evidence="3 4">
    <name type="scientific">Pholiota conissans</name>
    <dbReference type="NCBI Taxonomy" id="109636"/>
    <lineage>
        <taxon>Eukaryota</taxon>
        <taxon>Fungi</taxon>
        <taxon>Dikarya</taxon>
        <taxon>Basidiomycota</taxon>
        <taxon>Agaricomycotina</taxon>
        <taxon>Agaricomycetes</taxon>
        <taxon>Agaricomycetidae</taxon>
        <taxon>Agaricales</taxon>
        <taxon>Agaricineae</taxon>
        <taxon>Strophariaceae</taxon>
        <taxon>Pholiota</taxon>
    </lineage>
</organism>
<dbReference type="OrthoDB" id="640742at2759"/>
<sequence>MVAPKDALSAAPGTGYEPGAKNTALQSHVAFFDRDNDGIIWPLDTYTGFRAIGFGIFLSLLSMIIIHGGFSYFTWGSILPDPFFRLKIKYMHKGKHGSDTETYTTIGEFDDNRFNYIFNMYSSDPHTHLKFTEGVRMLHGNMNPFDFFGWFAASFEWLATYLMLWPQDPQGVRKEDVKAVYNGSIFYKLSGRKEKNAE</sequence>
<dbReference type="GO" id="GO:0004497">
    <property type="term" value="F:monooxygenase activity"/>
    <property type="evidence" value="ECO:0007669"/>
    <property type="project" value="TreeGrafter"/>
</dbReference>
<dbReference type="GO" id="GO:0005509">
    <property type="term" value="F:calcium ion binding"/>
    <property type="evidence" value="ECO:0007669"/>
    <property type="project" value="TreeGrafter"/>
</dbReference>
<name>A0A9P5Z7D7_9AGAR</name>
<evidence type="ECO:0000313" key="3">
    <source>
        <dbReference type="EMBL" id="KAF9482357.1"/>
    </source>
</evidence>
<evidence type="ECO:0000256" key="1">
    <source>
        <dbReference type="ARBA" id="ARBA00006765"/>
    </source>
</evidence>
<gene>
    <name evidence="3" type="ORF">BDN70DRAFT_911725</name>
</gene>
<accession>A0A9P5Z7D7</accession>
<keyword evidence="2" id="KW-1133">Transmembrane helix</keyword>
<dbReference type="Proteomes" id="UP000807469">
    <property type="component" value="Unassembled WGS sequence"/>
</dbReference>
<keyword evidence="2" id="KW-0472">Membrane</keyword>
<dbReference type="Pfam" id="PF05042">
    <property type="entry name" value="Caleosin"/>
    <property type="match status" value="1"/>
</dbReference>
<keyword evidence="2" id="KW-0812">Transmembrane</keyword>
<keyword evidence="4" id="KW-1185">Reference proteome</keyword>
<dbReference type="AlphaFoldDB" id="A0A9P5Z7D7"/>
<evidence type="ECO:0000256" key="2">
    <source>
        <dbReference type="SAM" id="Phobius"/>
    </source>
</evidence>
<comment type="caution">
    <text evidence="3">The sequence shown here is derived from an EMBL/GenBank/DDBJ whole genome shotgun (WGS) entry which is preliminary data.</text>
</comment>
<feature type="transmembrane region" description="Helical" evidence="2">
    <location>
        <begin position="51"/>
        <end position="75"/>
    </location>
</feature>
<reference evidence="3" key="1">
    <citation type="submission" date="2020-11" db="EMBL/GenBank/DDBJ databases">
        <authorList>
            <consortium name="DOE Joint Genome Institute"/>
            <person name="Ahrendt S."/>
            <person name="Riley R."/>
            <person name="Andreopoulos W."/>
            <person name="Labutti K."/>
            <person name="Pangilinan J."/>
            <person name="Ruiz-Duenas F.J."/>
            <person name="Barrasa J.M."/>
            <person name="Sanchez-Garcia M."/>
            <person name="Camarero S."/>
            <person name="Miyauchi S."/>
            <person name="Serrano A."/>
            <person name="Linde D."/>
            <person name="Babiker R."/>
            <person name="Drula E."/>
            <person name="Ayuso-Fernandez I."/>
            <person name="Pacheco R."/>
            <person name="Padilla G."/>
            <person name="Ferreira P."/>
            <person name="Barriuso J."/>
            <person name="Kellner H."/>
            <person name="Castanera R."/>
            <person name="Alfaro M."/>
            <person name="Ramirez L."/>
            <person name="Pisabarro A.G."/>
            <person name="Kuo A."/>
            <person name="Tritt A."/>
            <person name="Lipzen A."/>
            <person name="He G."/>
            <person name="Yan M."/>
            <person name="Ng V."/>
            <person name="Cullen D."/>
            <person name="Martin F."/>
            <person name="Rosso M.-N."/>
            <person name="Henrissat B."/>
            <person name="Hibbett D."/>
            <person name="Martinez A.T."/>
            <person name="Grigoriev I.V."/>
        </authorList>
    </citation>
    <scope>NUCLEOTIDE SEQUENCE</scope>
    <source>
        <strain evidence="3">CIRM-BRFM 674</strain>
    </source>
</reference>
<evidence type="ECO:0000313" key="4">
    <source>
        <dbReference type="Proteomes" id="UP000807469"/>
    </source>
</evidence>
<feature type="transmembrane region" description="Helical" evidence="2">
    <location>
        <begin position="147"/>
        <end position="165"/>
    </location>
</feature>
<dbReference type="PANTHER" id="PTHR31495">
    <property type="entry name" value="PEROXYGENASE 3-RELATED"/>
    <property type="match status" value="1"/>
</dbReference>
<protein>
    <submittedName>
        <fullName evidence="3">Caleosin-domain-containing protein</fullName>
    </submittedName>
</protein>
<dbReference type="EMBL" id="MU155166">
    <property type="protein sequence ID" value="KAF9482357.1"/>
    <property type="molecule type" value="Genomic_DNA"/>
</dbReference>
<comment type="similarity">
    <text evidence="1">Belongs to the caleosin family.</text>
</comment>
<dbReference type="InterPro" id="IPR007736">
    <property type="entry name" value="Caleosin-related"/>
</dbReference>